<accession>A0A4U8T5N9</accession>
<keyword evidence="1" id="KW-1133">Transmembrane helix</keyword>
<evidence type="ECO:0000313" key="3">
    <source>
        <dbReference type="Proteomes" id="UP000029733"/>
    </source>
</evidence>
<protein>
    <submittedName>
        <fullName evidence="2">Uncharacterized protein</fullName>
    </submittedName>
</protein>
<feature type="transmembrane region" description="Helical" evidence="1">
    <location>
        <begin position="44"/>
        <end position="67"/>
    </location>
</feature>
<keyword evidence="1" id="KW-0812">Transmembrane</keyword>
<organism evidence="2 3">
    <name type="scientific">Helicobacter jaachi</name>
    <dbReference type="NCBI Taxonomy" id="1677920"/>
    <lineage>
        <taxon>Bacteria</taxon>
        <taxon>Pseudomonadati</taxon>
        <taxon>Campylobacterota</taxon>
        <taxon>Epsilonproteobacteria</taxon>
        <taxon>Campylobacterales</taxon>
        <taxon>Helicobacteraceae</taxon>
        <taxon>Helicobacter</taxon>
    </lineage>
</organism>
<keyword evidence="1" id="KW-0472">Membrane</keyword>
<keyword evidence="3" id="KW-1185">Reference proteome</keyword>
<dbReference type="OrthoDB" id="5331562at2"/>
<comment type="caution">
    <text evidence="2">The sequence shown here is derived from an EMBL/GenBank/DDBJ whole genome shotgun (WGS) entry which is preliminary data.</text>
</comment>
<proteinExistence type="predicted"/>
<evidence type="ECO:0000313" key="2">
    <source>
        <dbReference type="EMBL" id="TLD94845.1"/>
    </source>
</evidence>
<dbReference type="RefSeq" id="WP_138109931.1">
    <property type="nucleotide sequence ID" value="NZ_JRPR02000016.1"/>
</dbReference>
<evidence type="ECO:0000256" key="1">
    <source>
        <dbReference type="SAM" id="Phobius"/>
    </source>
</evidence>
<name>A0A4U8T5N9_9HELI</name>
<sequence length="171" mass="19050">MESNFESLGAKVIILLVCVCAGIFSIAIALATQYINIKHLPIKLIYYAFILQFILSTGVFIFVVLFFNSNYLPQFVSNDLWTMLTTAYFAASVPEIIITTALIIFSKEINKLLKERYGDEQILPMRNFEDIKGNAAHSEPCADLTPEVPHAQTTQEQPKVCEHCGGVKGGE</sequence>
<dbReference type="EMBL" id="JRPR02000016">
    <property type="protein sequence ID" value="TLD94845.1"/>
    <property type="molecule type" value="Genomic_DNA"/>
</dbReference>
<feature type="transmembrane region" description="Helical" evidence="1">
    <location>
        <begin position="87"/>
        <end position="106"/>
    </location>
</feature>
<dbReference type="AlphaFoldDB" id="A0A4U8T5N9"/>
<gene>
    <name evidence="2" type="ORF">LS71_009075</name>
</gene>
<reference evidence="2 3" key="1">
    <citation type="journal article" date="2014" name="Genome Announc.">
        <title>Draft genome sequences of eight enterohepatic helicobacter species isolated from both laboratory and wild rodents.</title>
        <authorList>
            <person name="Sheh A."/>
            <person name="Shen Z."/>
            <person name="Fox J.G."/>
        </authorList>
    </citation>
    <scope>NUCLEOTIDE SEQUENCE [LARGE SCALE GENOMIC DNA]</scope>
    <source>
        <strain evidence="2 3">MIT 09-6949</strain>
    </source>
</reference>
<dbReference type="Proteomes" id="UP000029733">
    <property type="component" value="Unassembled WGS sequence"/>
</dbReference>
<feature type="transmembrane region" description="Helical" evidence="1">
    <location>
        <begin position="12"/>
        <end position="32"/>
    </location>
</feature>